<comment type="caution">
    <text evidence="2">The sequence shown here is derived from an EMBL/GenBank/DDBJ whole genome shotgun (WGS) entry which is preliminary data.</text>
</comment>
<feature type="transmembrane region" description="Helical" evidence="1">
    <location>
        <begin position="100"/>
        <end position="120"/>
    </location>
</feature>
<dbReference type="InterPro" id="IPR018710">
    <property type="entry name" value="DUF2232"/>
</dbReference>
<feature type="transmembrane region" description="Helical" evidence="1">
    <location>
        <begin position="275"/>
        <end position="297"/>
    </location>
</feature>
<evidence type="ECO:0000313" key="2">
    <source>
        <dbReference type="EMBL" id="MFC4353504.1"/>
    </source>
</evidence>
<feature type="transmembrane region" description="Helical" evidence="1">
    <location>
        <begin position="217"/>
        <end position="237"/>
    </location>
</feature>
<dbReference type="PANTHER" id="PTHR41324:SF1">
    <property type="entry name" value="DUF2232 DOMAIN-CONTAINING PROTEIN"/>
    <property type="match status" value="1"/>
</dbReference>
<organism evidence="2 3">
    <name type="scientific">Chryseomicrobium palamuruense</name>
    <dbReference type="NCBI Taxonomy" id="682973"/>
    <lineage>
        <taxon>Bacteria</taxon>
        <taxon>Bacillati</taxon>
        <taxon>Bacillota</taxon>
        <taxon>Bacilli</taxon>
        <taxon>Bacillales</taxon>
        <taxon>Caryophanaceae</taxon>
        <taxon>Chryseomicrobium</taxon>
    </lineage>
</organism>
<keyword evidence="3" id="KW-1185">Reference proteome</keyword>
<reference evidence="3" key="1">
    <citation type="journal article" date="2019" name="Int. J. Syst. Evol. Microbiol.">
        <title>The Global Catalogue of Microorganisms (GCM) 10K type strain sequencing project: providing services to taxonomists for standard genome sequencing and annotation.</title>
        <authorList>
            <consortium name="The Broad Institute Genomics Platform"/>
            <consortium name="The Broad Institute Genome Sequencing Center for Infectious Disease"/>
            <person name="Wu L."/>
            <person name="Ma J."/>
        </authorList>
    </citation>
    <scope>NUCLEOTIDE SEQUENCE [LARGE SCALE GENOMIC DNA]</scope>
    <source>
        <strain evidence="3">CCUG 50353</strain>
    </source>
</reference>
<feature type="transmembrane region" description="Helical" evidence="1">
    <location>
        <begin position="54"/>
        <end position="70"/>
    </location>
</feature>
<accession>A0ABV8UQW7</accession>
<evidence type="ECO:0000256" key="1">
    <source>
        <dbReference type="SAM" id="Phobius"/>
    </source>
</evidence>
<dbReference type="RefSeq" id="WP_378138944.1">
    <property type="nucleotide sequence ID" value="NZ_JBHSEF010000002.1"/>
</dbReference>
<dbReference type="EMBL" id="JBHSEF010000002">
    <property type="protein sequence ID" value="MFC4353504.1"/>
    <property type="molecule type" value="Genomic_DNA"/>
</dbReference>
<dbReference type="Proteomes" id="UP001595733">
    <property type="component" value="Unassembled WGS sequence"/>
</dbReference>
<feature type="transmembrane region" description="Helical" evidence="1">
    <location>
        <begin position="176"/>
        <end position="196"/>
    </location>
</feature>
<keyword evidence="1" id="KW-0812">Transmembrane</keyword>
<keyword evidence="1" id="KW-1133">Transmembrane helix</keyword>
<sequence>MQQETSPVWKHGLTAWLVFVGLTIFSVYLPALALVGLLLSVIPIAWFRAKHSRNSTFLLVVFSLIAAVLLGSYPGLFVAMVTVPIGFIIGDGLARRQSKVYLFISTAIVLMLTSVMQLALTQFLFSINLIEEGIDQLRASYIQVGEMMESVGQLPNDFDEIVRTSLQTFSLVLPGYFIAMMFVAALVYISVALPILRKLKVPVPRFAAFRHFQLPRAVIWYYLIVSLLSLFAVFEAGSFGEMILVNAVFIFRALLFLQGISLVHFYFHHQSWPKWGAIATTIVLIPFYSIVVIIGVIDLGFRLRAYIAASPKK</sequence>
<dbReference type="Pfam" id="PF09991">
    <property type="entry name" value="DUF2232"/>
    <property type="match status" value="1"/>
</dbReference>
<evidence type="ECO:0000313" key="3">
    <source>
        <dbReference type="Proteomes" id="UP001595733"/>
    </source>
</evidence>
<feature type="transmembrane region" description="Helical" evidence="1">
    <location>
        <begin position="243"/>
        <end position="263"/>
    </location>
</feature>
<gene>
    <name evidence="2" type="ORF">ACFO0S_00155</name>
</gene>
<name>A0ABV8UQW7_9BACL</name>
<keyword evidence="1" id="KW-0472">Membrane</keyword>
<dbReference type="PANTHER" id="PTHR41324">
    <property type="entry name" value="MEMBRANE PROTEIN-RELATED"/>
    <property type="match status" value="1"/>
</dbReference>
<feature type="transmembrane region" description="Helical" evidence="1">
    <location>
        <begin position="15"/>
        <end position="42"/>
    </location>
</feature>
<proteinExistence type="predicted"/>
<protein>
    <submittedName>
        <fullName evidence="2">YybS family protein</fullName>
    </submittedName>
</protein>